<accession>A0ABZ0S512</accession>
<gene>
    <name evidence="1" type="ORF">Thiowin_00543</name>
</gene>
<protein>
    <submittedName>
        <fullName evidence="1">Uncharacterized protein</fullName>
    </submittedName>
</protein>
<dbReference type="Proteomes" id="UP001432180">
    <property type="component" value="Chromosome"/>
</dbReference>
<sequence>MEFIPAGEIIGERHQVRSVRIEQSPQLPDGEYAFIDMYCSDPNCDCRKTMIHVLHNGQHVSTINYGWESKSFYAKWMNDSKENSPFPPMHGASIDLTSPNRVSADGILGLFNHLLSDVWIAKFKQHDKAVKAAFPAKAT</sequence>
<reference evidence="1 2" key="1">
    <citation type="journal article" date="2023" name="Microorganisms">
        <title>Thiorhodovibrio frisius and Trv. litoralis spp. nov., Two Novel Members from a Clade of Fastidious Purple Sulfur Bacteria That Exhibit Unique Red-Shifted Light-Harvesting Capabilities.</title>
        <authorList>
            <person name="Methner A."/>
            <person name="Kuzyk S.B."/>
            <person name="Petersen J."/>
            <person name="Bauer S."/>
            <person name="Brinkmann H."/>
            <person name="Sichau K."/>
            <person name="Wanner G."/>
            <person name="Wolf J."/>
            <person name="Neumann-Schaal M."/>
            <person name="Henke P."/>
            <person name="Tank M."/>
            <person name="Sproer C."/>
            <person name="Bunk B."/>
            <person name="Overmann J."/>
        </authorList>
    </citation>
    <scope>NUCLEOTIDE SEQUENCE [LARGE SCALE GENOMIC DNA]</scope>
    <source>
        <strain evidence="1 2">DSM 6702</strain>
    </source>
</reference>
<organism evidence="1 2">
    <name type="scientific">Thiorhodovibrio winogradskyi</name>
    <dbReference type="NCBI Taxonomy" id="77007"/>
    <lineage>
        <taxon>Bacteria</taxon>
        <taxon>Pseudomonadati</taxon>
        <taxon>Pseudomonadota</taxon>
        <taxon>Gammaproteobacteria</taxon>
        <taxon>Chromatiales</taxon>
        <taxon>Chromatiaceae</taxon>
        <taxon>Thiorhodovibrio</taxon>
    </lineage>
</organism>
<evidence type="ECO:0000313" key="2">
    <source>
        <dbReference type="Proteomes" id="UP001432180"/>
    </source>
</evidence>
<dbReference type="EMBL" id="CP121472">
    <property type="protein sequence ID" value="WPL15637.1"/>
    <property type="molecule type" value="Genomic_DNA"/>
</dbReference>
<name>A0ABZ0S512_9GAMM</name>
<keyword evidence="2" id="KW-1185">Reference proteome</keyword>
<dbReference type="RefSeq" id="WP_328986195.1">
    <property type="nucleotide sequence ID" value="NZ_CP121472.1"/>
</dbReference>
<proteinExistence type="predicted"/>
<evidence type="ECO:0000313" key="1">
    <source>
        <dbReference type="EMBL" id="WPL15637.1"/>
    </source>
</evidence>